<dbReference type="EMBL" id="JACGWT010000006">
    <property type="protein sequence ID" value="MBA8795778.1"/>
    <property type="molecule type" value="Genomic_DNA"/>
</dbReference>
<dbReference type="PROSITE" id="PS50234">
    <property type="entry name" value="VWFA"/>
    <property type="match status" value="1"/>
</dbReference>
<dbReference type="SMART" id="SM00327">
    <property type="entry name" value="VWA"/>
    <property type="match status" value="1"/>
</dbReference>
<evidence type="ECO:0000256" key="2">
    <source>
        <dbReference type="ARBA" id="ARBA00022692"/>
    </source>
</evidence>
<evidence type="ECO:0000313" key="8">
    <source>
        <dbReference type="Proteomes" id="UP000523079"/>
    </source>
</evidence>
<keyword evidence="2 5" id="KW-0812">Transmembrane</keyword>
<dbReference type="InterPro" id="IPR036465">
    <property type="entry name" value="vWFA_dom_sf"/>
</dbReference>
<protein>
    <submittedName>
        <fullName evidence="7">Ca-activated chloride channel family protein</fullName>
    </submittedName>
</protein>
<evidence type="ECO:0000313" key="7">
    <source>
        <dbReference type="EMBL" id="MBA8795778.1"/>
    </source>
</evidence>
<dbReference type="RefSeq" id="WP_182561404.1">
    <property type="nucleotide sequence ID" value="NZ_JACGWT010000006.1"/>
</dbReference>
<dbReference type="InterPro" id="IPR024163">
    <property type="entry name" value="Aerotolerance_reg_N"/>
</dbReference>
<evidence type="ECO:0000256" key="4">
    <source>
        <dbReference type="ARBA" id="ARBA00023136"/>
    </source>
</evidence>
<comment type="caution">
    <text evidence="7">The sequence shown here is derived from an EMBL/GenBank/DDBJ whole genome shotgun (WGS) entry which is preliminary data.</text>
</comment>
<evidence type="ECO:0000256" key="5">
    <source>
        <dbReference type="SAM" id="Phobius"/>
    </source>
</evidence>
<dbReference type="Pfam" id="PF13519">
    <property type="entry name" value="VWA_2"/>
    <property type="match status" value="1"/>
</dbReference>
<sequence>MSPLIVPMLSFLAPQWLWLLLAVPVLIGLYLGLLRRKANRNRQVGRTMLDLVIPREANWRRHLAVALSLASLVSLTLAIARPKATVEVPRERATVVVTIDVSNSMAATDVEPSRLEAAKTAAQAFVQSLPPKYNVAVVAFDGTASVLLPPTLDRPAALAAIQSMELGPSTAIGDGIFASLAALAQAPADPGNPQSKPPGRIVLLSDGKTQVGRSAADGARAAKAQDVPIYTIAYGTPDGYIEVQGQREPVPVDRAELANVARISGGKAYTAQSAGQLRDVYKDIGSSVGKDKVDREVSSRYAGFGLGFAVLAALGLISLGARWP</sequence>
<organism evidence="7 8">
    <name type="scientific">Microlunatus kandeliicorticis</name>
    <dbReference type="NCBI Taxonomy" id="1759536"/>
    <lineage>
        <taxon>Bacteria</taxon>
        <taxon>Bacillati</taxon>
        <taxon>Actinomycetota</taxon>
        <taxon>Actinomycetes</taxon>
        <taxon>Propionibacteriales</taxon>
        <taxon>Propionibacteriaceae</taxon>
        <taxon>Microlunatus</taxon>
    </lineage>
</organism>
<accession>A0A7W3P793</accession>
<proteinExistence type="predicted"/>
<name>A0A7W3P793_9ACTN</name>
<dbReference type="InterPro" id="IPR002035">
    <property type="entry name" value="VWF_A"/>
</dbReference>
<feature type="transmembrane region" description="Helical" evidence="5">
    <location>
        <begin position="16"/>
        <end position="34"/>
    </location>
</feature>
<dbReference type="PANTHER" id="PTHR22550:SF5">
    <property type="entry name" value="LEUCINE ZIPPER PROTEIN 4"/>
    <property type="match status" value="1"/>
</dbReference>
<dbReference type="SUPFAM" id="SSF53300">
    <property type="entry name" value="vWA-like"/>
    <property type="match status" value="1"/>
</dbReference>
<gene>
    <name evidence="7" type="ORF">FHX74_003419</name>
</gene>
<keyword evidence="4 5" id="KW-0472">Membrane</keyword>
<dbReference type="Gene3D" id="3.40.50.410">
    <property type="entry name" value="von Willebrand factor, type A domain"/>
    <property type="match status" value="1"/>
</dbReference>
<dbReference type="PANTHER" id="PTHR22550">
    <property type="entry name" value="SPORE GERMINATION PROTEIN"/>
    <property type="match status" value="1"/>
</dbReference>
<dbReference type="Proteomes" id="UP000523079">
    <property type="component" value="Unassembled WGS sequence"/>
</dbReference>
<feature type="transmembrane region" description="Helical" evidence="5">
    <location>
        <begin position="301"/>
        <end position="321"/>
    </location>
</feature>
<dbReference type="InterPro" id="IPR050768">
    <property type="entry name" value="UPF0353/GerABKA_families"/>
</dbReference>
<evidence type="ECO:0000259" key="6">
    <source>
        <dbReference type="PROSITE" id="PS50234"/>
    </source>
</evidence>
<evidence type="ECO:0000256" key="1">
    <source>
        <dbReference type="ARBA" id="ARBA00022475"/>
    </source>
</evidence>
<dbReference type="Pfam" id="PF07584">
    <property type="entry name" value="BatA"/>
    <property type="match status" value="1"/>
</dbReference>
<keyword evidence="3 5" id="KW-1133">Transmembrane helix</keyword>
<reference evidence="7 8" key="1">
    <citation type="submission" date="2020-07" db="EMBL/GenBank/DDBJ databases">
        <title>Sequencing the genomes of 1000 actinobacteria strains.</title>
        <authorList>
            <person name="Klenk H.-P."/>
        </authorList>
    </citation>
    <scope>NUCLEOTIDE SEQUENCE [LARGE SCALE GENOMIC DNA]</scope>
    <source>
        <strain evidence="7 8">DSM 100723</strain>
    </source>
</reference>
<dbReference type="AlphaFoldDB" id="A0A7W3P793"/>
<keyword evidence="1" id="KW-1003">Cell membrane</keyword>
<keyword evidence="8" id="KW-1185">Reference proteome</keyword>
<evidence type="ECO:0000256" key="3">
    <source>
        <dbReference type="ARBA" id="ARBA00022989"/>
    </source>
</evidence>
<feature type="domain" description="VWFA" evidence="6">
    <location>
        <begin position="94"/>
        <end position="284"/>
    </location>
</feature>